<accession>A0A1C5GWF6</accession>
<evidence type="ECO:0000313" key="2">
    <source>
        <dbReference type="Proteomes" id="UP000198215"/>
    </source>
</evidence>
<reference evidence="2" key="1">
    <citation type="submission" date="2016-06" db="EMBL/GenBank/DDBJ databases">
        <authorList>
            <person name="Varghese N."/>
            <person name="Submissions Spin"/>
        </authorList>
    </citation>
    <scope>NUCLEOTIDE SEQUENCE [LARGE SCALE GENOMIC DNA]</scope>
    <source>
        <strain evidence="2">DSM 45161</strain>
    </source>
</reference>
<proteinExistence type="predicted"/>
<evidence type="ECO:0000313" key="1">
    <source>
        <dbReference type="EMBL" id="SCG38129.1"/>
    </source>
</evidence>
<dbReference type="AlphaFoldDB" id="A0A1C5GWF6"/>
<keyword evidence="2" id="KW-1185">Reference proteome</keyword>
<name>A0A1C5GWF6_9ACTN</name>
<organism evidence="1 2">
    <name type="scientific">Micromonospora coxensis</name>
    <dbReference type="NCBI Taxonomy" id="356852"/>
    <lineage>
        <taxon>Bacteria</taxon>
        <taxon>Bacillati</taxon>
        <taxon>Actinomycetota</taxon>
        <taxon>Actinomycetes</taxon>
        <taxon>Micromonosporales</taxon>
        <taxon>Micromonosporaceae</taxon>
        <taxon>Micromonospora</taxon>
    </lineage>
</organism>
<sequence>MTSLRDLIRRYRKALGQTLQDLRSSGPHVMPDLPERGGGRAATQQYINAYRHSIRQYFERQWSVLFDEPPPGR</sequence>
<protein>
    <submittedName>
        <fullName evidence="1">Uncharacterized protein</fullName>
    </submittedName>
</protein>
<dbReference type="EMBL" id="LT607753">
    <property type="protein sequence ID" value="SCG38129.1"/>
    <property type="molecule type" value="Genomic_DNA"/>
</dbReference>
<dbReference type="Proteomes" id="UP000198215">
    <property type="component" value="Chromosome I"/>
</dbReference>
<gene>
    <name evidence="1" type="ORF">GA0070614_0478</name>
</gene>